<evidence type="ECO:0000313" key="2">
    <source>
        <dbReference type="Proteomes" id="UP000054477"/>
    </source>
</evidence>
<sequence>MVQPLILEQDILCETQVSGIDLRYNKRADAFLQYDSSFSSIEKQKYDESSSEINGLNFSRLLNVNGDECGLLVRSEETWIISPQANNLSGDRPGHIAAFISSPFAAHFWTGTKLITSSSGYRNGTALSLTIPCGINIQSHPSFA</sequence>
<organism evidence="1 2">
    <name type="scientific">Laccaria amethystina LaAM-08-1</name>
    <dbReference type="NCBI Taxonomy" id="1095629"/>
    <lineage>
        <taxon>Eukaryota</taxon>
        <taxon>Fungi</taxon>
        <taxon>Dikarya</taxon>
        <taxon>Basidiomycota</taxon>
        <taxon>Agaricomycotina</taxon>
        <taxon>Agaricomycetes</taxon>
        <taxon>Agaricomycetidae</taxon>
        <taxon>Agaricales</taxon>
        <taxon>Agaricineae</taxon>
        <taxon>Hydnangiaceae</taxon>
        <taxon>Laccaria</taxon>
    </lineage>
</organism>
<evidence type="ECO:0000313" key="1">
    <source>
        <dbReference type="EMBL" id="KIJ95799.1"/>
    </source>
</evidence>
<dbReference type="AlphaFoldDB" id="A0A0C9WK44"/>
<reference evidence="2" key="2">
    <citation type="submission" date="2015-01" db="EMBL/GenBank/DDBJ databases">
        <title>Evolutionary Origins and Diversification of the Mycorrhizal Mutualists.</title>
        <authorList>
            <consortium name="DOE Joint Genome Institute"/>
            <consortium name="Mycorrhizal Genomics Consortium"/>
            <person name="Kohler A."/>
            <person name="Kuo A."/>
            <person name="Nagy L.G."/>
            <person name="Floudas D."/>
            <person name="Copeland A."/>
            <person name="Barry K.W."/>
            <person name="Cichocki N."/>
            <person name="Veneault-Fourrey C."/>
            <person name="LaButti K."/>
            <person name="Lindquist E.A."/>
            <person name="Lipzen A."/>
            <person name="Lundell T."/>
            <person name="Morin E."/>
            <person name="Murat C."/>
            <person name="Riley R."/>
            <person name="Ohm R."/>
            <person name="Sun H."/>
            <person name="Tunlid A."/>
            <person name="Henrissat B."/>
            <person name="Grigoriev I.V."/>
            <person name="Hibbett D.S."/>
            <person name="Martin F."/>
        </authorList>
    </citation>
    <scope>NUCLEOTIDE SEQUENCE [LARGE SCALE GENOMIC DNA]</scope>
    <source>
        <strain evidence="2">LaAM-08-1</strain>
    </source>
</reference>
<keyword evidence="2" id="KW-1185">Reference proteome</keyword>
<protein>
    <submittedName>
        <fullName evidence="1">Unplaced genomic scaffold K443scaffold_207, whole genome shotgun sequence</fullName>
    </submittedName>
</protein>
<proteinExistence type="predicted"/>
<dbReference type="EMBL" id="KN838742">
    <property type="protein sequence ID" value="KIJ95799.1"/>
    <property type="molecule type" value="Genomic_DNA"/>
</dbReference>
<name>A0A0C9WK44_9AGAR</name>
<gene>
    <name evidence="1" type="ORF">K443DRAFT_124691</name>
</gene>
<accession>A0A0C9WK44</accession>
<dbReference type="HOGENOM" id="CLU_1796775_0_0_1"/>
<dbReference type="Proteomes" id="UP000054477">
    <property type="component" value="Unassembled WGS sequence"/>
</dbReference>
<reference evidence="1 2" key="1">
    <citation type="submission" date="2014-04" db="EMBL/GenBank/DDBJ databases">
        <authorList>
            <consortium name="DOE Joint Genome Institute"/>
            <person name="Kuo A."/>
            <person name="Kohler A."/>
            <person name="Nagy L.G."/>
            <person name="Floudas D."/>
            <person name="Copeland A."/>
            <person name="Barry K.W."/>
            <person name="Cichocki N."/>
            <person name="Veneault-Fourrey C."/>
            <person name="LaButti K."/>
            <person name="Lindquist E.A."/>
            <person name="Lipzen A."/>
            <person name="Lundell T."/>
            <person name="Morin E."/>
            <person name="Murat C."/>
            <person name="Sun H."/>
            <person name="Tunlid A."/>
            <person name="Henrissat B."/>
            <person name="Grigoriev I.V."/>
            <person name="Hibbett D.S."/>
            <person name="Martin F."/>
            <person name="Nordberg H.P."/>
            <person name="Cantor M.N."/>
            <person name="Hua S.X."/>
        </authorList>
    </citation>
    <scope>NUCLEOTIDE SEQUENCE [LARGE SCALE GENOMIC DNA]</scope>
    <source>
        <strain evidence="1 2">LaAM-08-1</strain>
    </source>
</reference>